<gene>
    <name evidence="6" type="primary">astB_1</name>
    <name evidence="3" type="synonym">astB</name>
    <name evidence="6" type="ORF">NCTC9419_03796</name>
</gene>
<dbReference type="GO" id="GO:0019545">
    <property type="term" value="P:L-arginine catabolic process to succinate"/>
    <property type="evidence" value="ECO:0007669"/>
    <property type="project" value="UniProtKB-UniRule"/>
</dbReference>
<evidence type="ECO:0000313" key="7">
    <source>
        <dbReference type="Proteomes" id="UP000271603"/>
    </source>
</evidence>
<dbReference type="GO" id="GO:0009015">
    <property type="term" value="F:N-succinylarginine dihydrolase activity"/>
    <property type="evidence" value="ECO:0007669"/>
    <property type="project" value="UniProtKB-UniRule"/>
</dbReference>
<dbReference type="SUPFAM" id="SSF55909">
    <property type="entry name" value="Pentein"/>
    <property type="match status" value="1"/>
</dbReference>
<dbReference type="InterPro" id="IPR037031">
    <property type="entry name" value="AstB_sf"/>
</dbReference>
<feature type="active site" evidence="3">
    <location>
        <position position="181"/>
    </location>
</feature>
<dbReference type="PANTHER" id="PTHR30420">
    <property type="entry name" value="N-SUCCINYLARGININE DIHYDROLASE"/>
    <property type="match status" value="1"/>
</dbReference>
<dbReference type="NCBIfam" id="NF009789">
    <property type="entry name" value="PRK13281.1"/>
    <property type="match status" value="1"/>
</dbReference>
<accession>A0A3S4H8C2</accession>
<feature type="binding site" evidence="3">
    <location>
        <begin position="144"/>
        <end position="145"/>
    </location>
    <ligand>
        <name>substrate</name>
    </ligand>
</feature>
<feature type="binding site" evidence="3">
    <location>
        <position position="258"/>
    </location>
    <ligand>
        <name>substrate</name>
    </ligand>
</feature>
<feature type="binding site" evidence="3">
    <location>
        <position position="220"/>
    </location>
    <ligand>
        <name>substrate</name>
    </ligand>
</feature>
<dbReference type="GO" id="GO:0019544">
    <property type="term" value="P:L-arginine catabolic process to L-glutamate"/>
    <property type="evidence" value="ECO:0007669"/>
    <property type="project" value="UniProtKB-UniRule"/>
</dbReference>
<feature type="region of interest" description="Disordered" evidence="5">
    <location>
        <begin position="26"/>
        <end position="45"/>
    </location>
</feature>
<sequence length="454" mass="50370">MTEKTQRMSGAEANFDGLVGPTHHYAGLSVGNEASQNNRDGLSNPRQAALQGLHKMKALADRGYIQGILPPQPRPNVAALRALGFSGTDARVVQRAAADAPHLLSAYGSASSMWTANAATVSPSADSADGKLHFTVANLNNKLHRAQEAPVTSAILRATFADERFFCHHDALPQQSDFGDEGAANHNRLCQAYHQQGLQLFVYGRRAFGGGPAPARYPARQTLEASQAVARLHRLRPEYTIYAQQNPAAIDRGVFHNDVIAVSNRNVLFHHQHAFLHQQALLAELREKADALELPFINVEVPQERVSLDDAVASYLFNSQLLSKPDGKMLIVVPEECRQRANVWEYLCELTRGGRSPIDEIAVFDLRESMRNGGGPACLRLRVALNDAELAAVNAASLMNEERYQRLTQWVEKHYRDRLHARDLADPHLLYEVRQALDELTQILRLGSIYDFQR</sequence>
<dbReference type="EMBL" id="LR134155">
    <property type="protein sequence ID" value="VEA72201.1"/>
    <property type="molecule type" value="Genomic_DNA"/>
</dbReference>
<feature type="active site" description="Nucleophile" evidence="3">
    <location>
        <position position="378"/>
    </location>
</feature>
<comment type="pathway">
    <text evidence="3">Amino-acid degradation; L-arginine degradation via AST pathway; L-glutamate and succinate from L-arginine: step 2/5.</text>
</comment>
<organism evidence="6 7">
    <name type="scientific">Serratia rubidaea</name>
    <name type="common">Serratia marinorubra</name>
    <dbReference type="NCBI Taxonomy" id="61652"/>
    <lineage>
        <taxon>Bacteria</taxon>
        <taxon>Pseudomonadati</taxon>
        <taxon>Pseudomonadota</taxon>
        <taxon>Gammaproteobacteria</taxon>
        <taxon>Enterobacterales</taxon>
        <taxon>Yersiniaceae</taxon>
        <taxon>Serratia</taxon>
    </lineage>
</organism>
<feature type="active site" evidence="3">
    <location>
        <position position="256"/>
    </location>
</feature>
<dbReference type="Gene3D" id="3.75.10.20">
    <property type="entry name" value="Succinylarginine dihydrolase"/>
    <property type="match status" value="1"/>
</dbReference>
<dbReference type="EC" id="3.5.3.23" evidence="3 4"/>
<dbReference type="HAMAP" id="MF_01172">
    <property type="entry name" value="AstB"/>
    <property type="match status" value="1"/>
</dbReference>
<name>A0A3S4H8C2_SERRU</name>
<dbReference type="InterPro" id="IPR007079">
    <property type="entry name" value="SuccinylArg_d-Hdrlase_AstB"/>
</dbReference>
<dbReference type="NCBIfam" id="TIGR03241">
    <property type="entry name" value="arg_catab_astB"/>
    <property type="match status" value="1"/>
</dbReference>
<dbReference type="Pfam" id="PF04996">
    <property type="entry name" value="AstB"/>
    <property type="match status" value="1"/>
</dbReference>
<reference evidence="6 7" key="1">
    <citation type="submission" date="2018-12" db="EMBL/GenBank/DDBJ databases">
        <authorList>
            <consortium name="Pathogen Informatics"/>
        </authorList>
    </citation>
    <scope>NUCLEOTIDE SEQUENCE [LARGE SCALE GENOMIC DNA]</scope>
    <source>
        <strain evidence="6 7">NCTC9419</strain>
    </source>
</reference>
<keyword evidence="2 3" id="KW-0378">Hydrolase</keyword>
<comment type="catalytic activity">
    <reaction evidence="3">
        <text>N(2)-succinyl-L-arginine + 2 H2O + 2 H(+) = N(2)-succinyl-L-ornithine + 2 NH4(+) + CO2</text>
        <dbReference type="Rhea" id="RHEA:19533"/>
        <dbReference type="ChEBI" id="CHEBI:15377"/>
        <dbReference type="ChEBI" id="CHEBI:15378"/>
        <dbReference type="ChEBI" id="CHEBI:16526"/>
        <dbReference type="ChEBI" id="CHEBI:28938"/>
        <dbReference type="ChEBI" id="CHEBI:58241"/>
        <dbReference type="ChEBI" id="CHEBI:58514"/>
        <dbReference type="EC" id="3.5.3.23"/>
    </reaction>
</comment>
<proteinExistence type="inferred from homology"/>
<keyword evidence="1 3" id="KW-0056">Arginine metabolism</keyword>
<dbReference type="Proteomes" id="UP000271603">
    <property type="component" value="Chromosome"/>
</dbReference>
<evidence type="ECO:0000256" key="1">
    <source>
        <dbReference type="ARBA" id="ARBA00022503"/>
    </source>
</evidence>
<evidence type="ECO:0000256" key="5">
    <source>
        <dbReference type="SAM" id="MobiDB-lite"/>
    </source>
</evidence>
<comment type="similarity">
    <text evidence="3">Belongs to the succinylarginine dihydrolase family.</text>
</comment>
<evidence type="ECO:0000256" key="3">
    <source>
        <dbReference type="HAMAP-Rule" id="MF_01172"/>
    </source>
</evidence>
<dbReference type="STRING" id="61652.AXX16_4066"/>
<evidence type="ECO:0000256" key="2">
    <source>
        <dbReference type="ARBA" id="ARBA00022801"/>
    </source>
</evidence>
<feature type="binding site" evidence="3">
    <location>
        <begin position="26"/>
        <end position="35"/>
    </location>
    <ligand>
        <name>substrate</name>
    </ligand>
</feature>
<feature type="binding site" evidence="3">
    <location>
        <position position="372"/>
    </location>
    <ligand>
        <name>substrate</name>
    </ligand>
</feature>
<feature type="compositionally biased region" description="Polar residues" evidence="5">
    <location>
        <begin position="32"/>
        <end position="45"/>
    </location>
</feature>
<evidence type="ECO:0000256" key="4">
    <source>
        <dbReference type="NCBIfam" id="TIGR03241"/>
    </source>
</evidence>
<comment type="function">
    <text evidence="3">Catalyzes the hydrolysis of N(2)-succinylarginine into N(2)-succinylornithine, ammonia and CO(2).</text>
</comment>
<comment type="subunit">
    <text evidence="3">Homodimer.</text>
</comment>
<protein>
    <recommendedName>
        <fullName evidence="3 4">N-succinylarginine dihydrolase</fullName>
        <ecNumber evidence="3 4">3.5.3.23</ecNumber>
    </recommendedName>
</protein>
<dbReference type="PANTHER" id="PTHR30420:SF2">
    <property type="entry name" value="N-SUCCINYLARGININE DIHYDROLASE"/>
    <property type="match status" value="1"/>
</dbReference>
<dbReference type="UniPathway" id="UPA00185">
    <property type="reaction ID" value="UER00280"/>
</dbReference>
<dbReference type="AlphaFoldDB" id="A0A3S4H8C2"/>
<feature type="binding site" evidence="3">
    <location>
        <position position="117"/>
    </location>
    <ligand>
        <name>substrate</name>
    </ligand>
</feature>
<evidence type="ECO:0000313" key="6">
    <source>
        <dbReference type="EMBL" id="VEA72201.1"/>
    </source>
</evidence>